<name>W6M152_9GAMM</name>
<dbReference type="CDD" id="cd05333">
    <property type="entry name" value="BKR_SDR_c"/>
    <property type="match status" value="1"/>
</dbReference>
<dbReference type="RefSeq" id="WP_048670196.1">
    <property type="nucleotide sequence ID" value="NZ_CBTJ020000002.1"/>
</dbReference>
<accession>W6M152</accession>
<dbReference type="GO" id="GO:0005737">
    <property type="term" value="C:cytoplasm"/>
    <property type="evidence" value="ECO:0007669"/>
    <property type="project" value="InterPro"/>
</dbReference>
<dbReference type="NCBIfam" id="NF009466">
    <property type="entry name" value="PRK12826.1-2"/>
    <property type="match status" value="1"/>
</dbReference>
<dbReference type="Pfam" id="PF13561">
    <property type="entry name" value="adh_short_C2"/>
    <property type="match status" value="1"/>
</dbReference>
<sequence length="248" mass="26575">MSRIAVVTGAIGGLGTAMIQALAAAGRRPVAIDYTGLKPEAVDKWKADRKAEGIDVPVYLADVSNFESCAEVCKKIEAEVGAIEILVNNAGITRDAMFHRMTPEQWDQVIKTNLYSVFNMCKQVYEGMTSRGWGRIVNISSVNGLRGQAGQTNYSATKSGIYGFNKALAQECVKKGVTVNSISPGYMGTEMVRAIKPDVLEKVIAGIPAGRLGEPSEIARTVVFLSADDAGYITGEDITVNGGLYYHS</sequence>
<evidence type="ECO:0000256" key="1">
    <source>
        <dbReference type="ARBA" id="ARBA00006484"/>
    </source>
</evidence>
<proteinExistence type="inferred from homology"/>
<reference evidence="4" key="1">
    <citation type="submission" date="2013-07" db="EMBL/GenBank/DDBJ databases">
        <authorList>
            <person name="McIlroy S."/>
        </authorList>
    </citation>
    <scope>NUCLEOTIDE SEQUENCE [LARGE SCALE GENOMIC DNA]</scope>
    <source>
        <strain evidence="4">Run_A_D11</strain>
    </source>
</reference>
<dbReference type="FunFam" id="3.40.50.720:FF:000173">
    <property type="entry name" value="3-oxoacyl-[acyl-carrier protein] reductase"/>
    <property type="match status" value="1"/>
</dbReference>
<evidence type="ECO:0000259" key="3">
    <source>
        <dbReference type="SMART" id="SM00822"/>
    </source>
</evidence>
<dbReference type="SUPFAM" id="SSF51735">
    <property type="entry name" value="NAD(P)-binding Rossmann-fold domains"/>
    <property type="match status" value="1"/>
</dbReference>
<dbReference type="NCBIfam" id="NF009464">
    <property type="entry name" value="PRK12824.1"/>
    <property type="match status" value="1"/>
</dbReference>
<evidence type="ECO:0000313" key="5">
    <source>
        <dbReference type="Proteomes" id="UP000035760"/>
    </source>
</evidence>
<dbReference type="PROSITE" id="PS00061">
    <property type="entry name" value="ADH_SHORT"/>
    <property type="match status" value="1"/>
</dbReference>
<dbReference type="InterPro" id="IPR057326">
    <property type="entry name" value="KR_dom"/>
</dbReference>
<dbReference type="GO" id="GO:0042619">
    <property type="term" value="P:poly-hydroxybutyrate biosynthetic process"/>
    <property type="evidence" value="ECO:0007669"/>
    <property type="project" value="InterPro"/>
</dbReference>
<dbReference type="Proteomes" id="UP000035760">
    <property type="component" value="Unassembled WGS sequence"/>
</dbReference>
<dbReference type="InterPro" id="IPR050259">
    <property type="entry name" value="SDR"/>
</dbReference>
<dbReference type="GO" id="GO:0018454">
    <property type="term" value="F:acetoacetyl-CoA reductase activity"/>
    <property type="evidence" value="ECO:0007669"/>
    <property type="project" value="UniProtKB-EC"/>
</dbReference>
<dbReference type="Gene3D" id="3.40.50.720">
    <property type="entry name" value="NAD(P)-binding Rossmann-like Domain"/>
    <property type="match status" value="1"/>
</dbReference>
<dbReference type="EMBL" id="CBTJ020000002">
    <property type="protein sequence ID" value="CDI01066.1"/>
    <property type="molecule type" value="Genomic_DNA"/>
</dbReference>
<organism evidence="4 5">
    <name type="scientific">Candidatus Competibacter denitrificans Run_A_D11</name>
    <dbReference type="NCBI Taxonomy" id="1400863"/>
    <lineage>
        <taxon>Bacteria</taxon>
        <taxon>Pseudomonadati</taxon>
        <taxon>Pseudomonadota</taxon>
        <taxon>Gammaproteobacteria</taxon>
        <taxon>Candidatus Competibacteraceae</taxon>
        <taxon>Candidatus Competibacter</taxon>
    </lineage>
</organism>
<protein>
    <submittedName>
        <fullName evidence="4">Acetoacetyl-CoA reductase</fullName>
        <ecNumber evidence="4">1.1.1.36</ecNumber>
    </submittedName>
</protein>
<dbReference type="GO" id="GO:0032787">
    <property type="term" value="P:monocarboxylic acid metabolic process"/>
    <property type="evidence" value="ECO:0007669"/>
    <property type="project" value="UniProtKB-ARBA"/>
</dbReference>
<dbReference type="AlphaFoldDB" id="W6M152"/>
<dbReference type="InterPro" id="IPR020904">
    <property type="entry name" value="Sc_DH/Rdtase_CS"/>
</dbReference>
<reference evidence="4" key="2">
    <citation type="submission" date="2014-03" db="EMBL/GenBank/DDBJ databases">
        <title>Candidatus Competibacter-lineage genomes retrieved from metagenomes reveal functional metabolic diversity.</title>
        <authorList>
            <person name="McIlroy S.J."/>
            <person name="Albertsen M."/>
            <person name="Andresen E.K."/>
            <person name="Saunders A.M."/>
            <person name="Kristiansen R."/>
            <person name="Stokholm-Bjerregaard M."/>
            <person name="Nielsen K.L."/>
            <person name="Nielsen P.H."/>
        </authorList>
    </citation>
    <scope>NUCLEOTIDE SEQUENCE</scope>
    <source>
        <strain evidence="4">Run_A_D11</strain>
    </source>
</reference>
<evidence type="ECO:0000256" key="2">
    <source>
        <dbReference type="ARBA" id="ARBA00023002"/>
    </source>
</evidence>
<keyword evidence="2 4" id="KW-0560">Oxidoreductase</keyword>
<dbReference type="PRINTS" id="PR00081">
    <property type="entry name" value="GDHRDH"/>
</dbReference>
<evidence type="ECO:0000313" key="4">
    <source>
        <dbReference type="EMBL" id="CDI01066.1"/>
    </source>
</evidence>
<dbReference type="PANTHER" id="PTHR42879:SF2">
    <property type="entry name" value="3-OXOACYL-[ACYL-CARRIER-PROTEIN] REDUCTASE FABG"/>
    <property type="match status" value="1"/>
</dbReference>
<comment type="caution">
    <text evidence="4">The sequence shown here is derived from an EMBL/GenBank/DDBJ whole genome shotgun (WGS) entry which is preliminary data.</text>
</comment>
<dbReference type="STRING" id="1400863.BN873_100078"/>
<dbReference type="PANTHER" id="PTHR42879">
    <property type="entry name" value="3-OXOACYL-(ACYL-CARRIER-PROTEIN) REDUCTASE"/>
    <property type="match status" value="1"/>
</dbReference>
<dbReference type="EC" id="1.1.1.36" evidence="4"/>
<dbReference type="NCBIfam" id="TIGR01829">
    <property type="entry name" value="AcAcCoA_reduct"/>
    <property type="match status" value="1"/>
</dbReference>
<dbReference type="InterPro" id="IPR002347">
    <property type="entry name" value="SDR_fam"/>
</dbReference>
<gene>
    <name evidence="4" type="primary">phaB</name>
    <name evidence="4" type="ORF">BN873_100078</name>
</gene>
<dbReference type="InterPro" id="IPR011283">
    <property type="entry name" value="Acetoacetyl-CoA_reductase"/>
</dbReference>
<dbReference type="SMART" id="SM00822">
    <property type="entry name" value="PKS_KR"/>
    <property type="match status" value="1"/>
</dbReference>
<dbReference type="PRINTS" id="PR00080">
    <property type="entry name" value="SDRFAMILY"/>
</dbReference>
<dbReference type="InterPro" id="IPR036291">
    <property type="entry name" value="NAD(P)-bd_dom_sf"/>
</dbReference>
<keyword evidence="5" id="KW-1185">Reference proteome</keyword>
<comment type="similarity">
    <text evidence="1">Belongs to the short-chain dehydrogenases/reductases (SDR) family.</text>
</comment>
<feature type="domain" description="Ketoreductase" evidence="3">
    <location>
        <begin position="3"/>
        <end position="185"/>
    </location>
</feature>
<dbReference type="OrthoDB" id="9804774at2"/>